<keyword evidence="2 8" id="KW-0812">Transmembrane</keyword>
<dbReference type="AlphaFoldDB" id="A0AAD9R5G0"/>
<comment type="caution">
    <text evidence="11">The sequence shown here is derived from an EMBL/GenBank/DDBJ whole genome shotgun (WGS) entry which is preliminary data.</text>
</comment>
<feature type="transmembrane region" description="Helical" evidence="9">
    <location>
        <begin position="37"/>
        <end position="60"/>
    </location>
</feature>
<keyword evidence="6 8" id="KW-0675">Receptor</keyword>
<dbReference type="Pfam" id="PF00001">
    <property type="entry name" value="7tm_1"/>
    <property type="match status" value="1"/>
</dbReference>
<dbReference type="PANTHER" id="PTHR45695:SF9">
    <property type="entry name" value="LEUCOKININ RECEPTOR"/>
    <property type="match status" value="1"/>
</dbReference>
<feature type="transmembrane region" description="Helical" evidence="9">
    <location>
        <begin position="289"/>
        <end position="310"/>
    </location>
</feature>
<evidence type="ECO:0000256" key="7">
    <source>
        <dbReference type="ARBA" id="ARBA00023224"/>
    </source>
</evidence>
<name>A0AAD9R5G0_ACRCE</name>
<keyword evidence="5 9" id="KW-0472">Membrane</keyword>
<dbReference type="PRINTS" id="PR00237">
    <property type="entry name" value="GPCRRHODOPSN"/>
</dbReference>
<evidence type="ECO:0000313" key="11">
    <source>
        <dbReference type="EMBL" id="KAK2573203.1"/>
    </source>
</evidence>
<gene>
    <name evidence="11" type="ORF">P5673_002256</name>
</gene>
<evidence type="ECO:0000256" key="4">
    <source>
        <dbReference type="ARBA" id="ARBA00023040"/>
    </source>
</evidence>
<evidence type="ECO:0000256" key="6">
    <source>
        <dbReference type="ARBA" id="ARBA00023170"/>
    </source>
</evidence>
<evidence type="ECO:0000256" key="3">
    <source>
        <dbReference type="ARBA" id="ARBA00022989"/>
    </source>
</evidence>
<dbReference type="InterPro" id="IPR000276">
    <property type="entry name" value="GPCR_Rhodpsn"/>
</dbReference>
<dbReference type="PANTHER" id="PTHR45695">
    <property type="entry name" value="LEUCOKININ RECEPTOR-RELATED"/>
    <property type="match status" value="1"/>
</dbReference>
<proteinExistence type="inferred from homology"/>
<evidence type="ECO:0000256" key="2">
    <source>
        <dbReference type="ARBA" id="ARBA00022692"/>
    </source>
</evidence>
<evidence type="ECO:0000259" key="10">
    <source>
        <dbReference type="PROSITE" id="PS50262"/>
    </source>
</evidence>
<keyword evidence="3 9" id="KW-1133">Transmembrane helix</keyword>
<comment type="subcellular location">
    <subcellularLocation>
        <location evidence="1">Membrane</location>
        <topology evidence="1">Multi-pass membrane protein</topology>
    </subcellularLocation>
</comment>
<dbReference type="InterPro" id="IPR017452">
    <property type="entry name" value="GPCR_Rhodpsn_7TM"/>
</dbReference>
<evidence type="ECO:0000256" key="9">
    <source>
        <dbReference type="SAM" id="Phobius"/>
    </source>
</evidence>
<protein>
    <submittedName>
        <fullName evidence="11">RYamide receptor</fullName>
    </submittedName>
</protein>
<keyword evidence="7 8" id="KW-0807">Transducer</keyword>
<dbReference type="Proteomes" id="UP001249851">
    <property type="component" value="Unassembled WGS sequence"/>
</dbReference>
<dbReference type="CDD" id="cd00637">
    <property type="entry name" value="7tm_classA_rhodopsin-like"/>
    <property type="match status" value="1"/>
</dbReference>
<comment type="similarity">
    <text evidence="8">Belongs to the G-protein coupled receptor 1 family.</text>
</comment>
<evidence type="ECO:0000256" key="1">
    <source>
        <dbReference type="ARBA" id="ARBA00004141"/>
    </source>
</evidence>
<evidence type="ECO:0000256" key="8">
    <source>
        <dbReference type="RuleBase" id="RU000688"/>
    </source>
</evidence>
<evidence type="ECO:0000256" key="5">
    <source>
        <dbReference type="ARBA" id="ARBA00023136"/>
    </source>
</evidence>
<accession>A0AAD9R5G0</accession>
<dbReference type="EMBL" id="JARQWQ010000003">
    <property type="protein sequence ID" value="KAK2573203.1"/>
    <property type="molecule type" value="Genomic_DNA"/>
</dbReference>
<reference evidence="11" key="2">
    <citation type="journal article" date="2023" name="Science">
        <title>Genomic signatures of disease resistance in endangered staghorn corals.</title>
        <authorList>
            <person name="Vollmer S.V."/>
            <person name="Selwyn J.D."/>
            <person name="Despard B.A."/>
            <person name="Roesel C.L."/>
        </authorList>
    </citation>
    <scope>NUCLEOTIDE SEQUENCE</scope>
    <source>
        <strain evidence="11">K2</strain>
    </source>
</reference>
<dbReference type="PROSITE" id="PS50262">
    <property type="entry name" value="G_PROTEIN_RECEP_F1_2"/>
    <property type="match status" value="1"/>
</dbReference>
<dbReference type="PROSITE" id="PS00237">
    <property type="entry name" value="G_PROTEIN_RECEP_F1_1"/>
    <property type="match status" value="1"/>
</dbReference>
<organism evidence="11 12">
    <name type="scientific">Acropora cervicornis</name>
    <name type="common">Staghorn coral</name>
    <dbReference type="NCBI Taxonomy" id="6130"/>
    <lineage>
        <taxon>Eukaryota</taxon>
        <taxon>Metazoa</taxon>
        <taxon>Cnidaria</taxon>
        <taxon>Anthozoa</taxon>
        <taxon>Hexacorallia</taxon>
        <taxon>Scleractinia</taxon>
        <taxon>Astrocoeniina</taxon>
        <taxon>Acroporidae</taxon>
        <taxon>Acropora</taxon>
    </lineage>
</organism>
<feature type="transmembrane region" description="Helical" evidence="9">
    <location>
        <begin position="200"/>
        <end position="226"/>
    </location>
</feature>
<keyword evidence="4 8" id="KW-0297">G-protein coupled receptor</keyword>
<feature type="transmembrane region" description="Helical" evidence="9">
    <location>
        <begin position="246"/>
        <end position="269"/>
    </location>
</feature>
<dbReference type="SUPFAM" id="SSF81321">
    <property type="entry name" value="Family A G protein-coupled receptor-like"/>
    <property type="match status" value="1"/>
</dbReference>
<keyword evidence="12" id="KW-1185">Reference proteome</keyword>
<feature type="transmembrane region" description="Helical" evidence="9">
    <location>
        <begin position="156"/>
        <end position="177"/>
    </location>
</feature>
<sequence>MANSSFKYHEFATIEKNGSSQNYNADEDSFIEMFFKCLVYALIVIFSIIGNSLTIAAFKLNINGKLHTVNNMFIVSMAAGDLLLTLGSTPERIIRTLTNDQWLLEGNFGVFLCKLANFLEKLCMNVSIVHVSMVAIDRFFVVFYPRKKIITKKKALWFIIMAWLAPALFCVPLLYYANLDRTNGKVFCKTRVFFKNWRSWYAVFLSFLVITLLLVVMLYAAIAIRLSRKKMPSQSVSFRNRIGARLNIRVLKMVAAILFAFYCCFLPYWVGWVFCSYFVYSNVCSGTYVFTSIALLYANSAINPVIYSFFNINFRVGFRFIFKKICTPCTGKKTRPHRREGRQESYVIMKGIRQAEKVYNGELRCNAIKKVGSGSYET</sequence>
<feature type="domain" description="G-protein coupled receptors family 1 profile" evidence="10">
    <location>
        <begin position="50"/>
        <end position="307"/>
    </location>
</feature>
<dbReference type="GO" id="GO:0004930">
    <property type="term" value="F:G protein-coupled receptor activity"/>
    <property type="evidence" value="ECO:0007669"/>
    <property type="project" value="UniProtKB-KW"/>
</dbReference>
<reference evidence="11" key="1">
    <citation type="journal article" date="2023" name="G3 (Bethesda)">
        <title>Whole genome assembly and annotation of the endangered Caribbean coral Acropora cervicornis.</title>
        <authorList>
            <person name="Selwyn J.D."/>
            <person name="Vollmer S.V."/>
        </authorList>
    </citation>
    <scope>NUCLEOTIDE SEQUENCE</scope>
    <source>
        <strain evidence="11">K2</strain>
    </source>
</reference>
<evidence type="ECO:0000313" key="12">
    <source>
        <dbReference type="Proteomes" id="UP001249851"/>
    </source>
</evidence>
<dbReference type="GO" id="GO:0005886">
    <property type="term" value="C:plasma membrane"/>
    <property type="evidence" value="ECO:0007669"/>
    <property type="project" value="TreeGrafter"/>
</dbReference>
<dbReference type="Gene3D" id="1.20.1070.10">
    <property type="entry name" value="Rhodopsin 7-helix transmembrane proteins"/>
    <property type="match status" value="1"/>
</dbReference>